<keyword evidence="3" id="KW-0472">Membrane</keyword>
<keyword evidence="6" id="KW-1185">Reference proteome</keyword>
<dbReference type="GeneID" id="63702567"/>
<dbReference type="GO" id="GO:0022857">
    <property type="term" value="F:transmembrane transporter activity"/>
    <property type="evidence" value="ECO:0007669"/>
    <property type="project" value="InterPro"/>
</dbReference>
<comment type="subcellular location">
    <subcellularLocation>
        <location evidence="1">Membrane</location>
        <topology evidence="1">Multi-pass membrane protein</topology>
    </subcellularLocation>
</comment>
<dbReference type="GO" id="GO:0016020">
    <property type="term" value="C:membrane"/>
    <property type="evidence" value="ECO:0007669"/>
    <property type="project" value="UniProtKB-SubCell"/>
</dbReference>
<dbReference type="SUPFAM" id="SSF103473">
    <property type="entry name" value="MFS general substrate transporter"/>
    <property type="match status" value="1"/>
</dbReference>
<sequence length="477" mass="51971">MDQHCLYEGEVCCGSTECEIPACHARYSWLNPDALETFLRDPQKVLTIDCRKACYNRSARERCFPKIQSLHYPDGGWRAWLVVLGAWCALVPAFGIVNTIAVLEEWLSEHQLKDYPKSSVSWIFSLWIFFFYLGGVQVGPIFDAHGLKPLLIPGCIGIVVSLMILSISTEFYQFILGFSLLGGVTASMVFTPSLAAVNHWFLHRRALANGFANTAGSIGGIIFPLMVGGLSEKVGFPWAIRIMGFVCAIFCAASTLLLRTRLPPNKEGGSTIDLRALCDIRLTTVAGAIVLVEIGYLIPMTYLVSYATSHDVDGSLSYQLMAILNAASIFGRVIPGYMADQWGRFNVIIVTTFTCTVLILALWLKSGTNASAIVSFAAFFGFWSGTAVSLAPVCVAQISKTEEYGKRYGTTYSLVSFGSLIAIPVAGEILKAQNGDVELETNYSGLIVFAGVAYGGSMLFFIISRGVSGGWSLKKIF</sequence>
<dbReference type="InterPro" id="IPR036259">
    <property type="entry name" value="MFS_trans_sf"/>
</dbReference>
<dbReference type="OrthoDB" id="410267at2759"/>
<evidence type="ECO:0000256" key="1">
    <source>
        <dbReference type="ARBA" id="ARBA00004141"/>
    </source>
</evidence>
<keyword evidence="3" id="KW-0812">Transmembrane</keyword>
<feature type="transmembrane region" description="Helical" evidence="3">
    <location>
        <begin position="316"/>
        <end position="333"/>
    </location>
</feature>
<evidence type="ECO:0000313" key="5">
    <source>
        <dbReference type="EMBL" id="EYE98593.1"/>
    </source>
</evidence>
<dbReference type="CDD" id="cd17352">
    <property type="entry name" value="MFS_MCT_SLC16"/>
    <property type="match status" value="1"/>
</dbReference>
<dbReference type="PANTHER" id="PTHR11360:SF240">
    <property type="entry name" value="MONOCARBOXYLATE TRANSPORTER (EUROFUNG)-RELATED"/>
    <property type="match status" value="1"/>
</dbReference>
<dbReference type="Proteomes" id="UP000019804">
    <property type="component" value="Unassembled WGS sequence"/>
</dbReference>
<dbReference type="PROSITE" id="PS50850">
    <property type="entry name" value="MFS"/>
    <property type="match status" value="1"/>
</dbReference>
<organism evidence="5 6">
    <name type="scientific">Aspergillus ruber (strain CBS 135680)</name>
    <dbReference type="NCBI Taxonomy" id="1388766"/>
    <lineage>
        <taxon>Eukaryota</taxon>
        <taxon>Fungi</taxon>
        <taxon>Dikarya</taxon>
        <taxon>Ascomycota</taxon>
        <taxon>Pezizomycotina</taxon>
        <taxon>Eurotiomycetes</taxon>
        <taxon>Eurotiomycetidae</taxon>
        <taxon>Eurotiales</taxon>
        <taxon>Aspergillaceae</taxon>
        <taxon>Aspergillus</taxon>
        <taxon>Aspergillus subgen. Aspergillus</taxon>
    </lineage>
</organism>
<protein>
    <submittedName>
        <fullName evidence="5">Putative monocarboxylate permease</fullName>
    </submittedName>
</protein>
<feature type="transmembrane region" description="Helical" evidence="3">
    <location>
        <begin position="174"/>
        <end position="194"/>
    </location>
</feature>
<feature type="transmembrane region" description="Helical" evidence="3">
    <location>
        <begin position="206"/>
        <end position="226"/>
    </location>
</feature>
<feature type="transmembrane region" description="Helical" evidence="3">
    <location>
        <begin position="79"/>
        <end position="102"/>
    </location>
</feature>
<feature type="domain" description="Major facilitator superfamily (MFS) profile" evidence="4">
    <location>
        <begin position="81"/>
        <end position="468"/>
    </location>
</feature>
<dbReference type="Pfam" id="PF07690">
    <property type="entry name" value="MFS_1"/>
    <property type="match status" value="1"/>
</dbReference>
<feature type="transmembrane region" description="Helical" evidence="3">
    <location>
        <begin position="149"/>
        <end position="168"/>
    </location>
</feature>
<feature type="transmembrane region" description="Helical" evidence="3">
    <location>
        <begin position="446"/>
        <end position="467"/>
    </location>
</feature>
<keyword evidence="3" id="KW-1133">Transmembrane helix</keyword>
<feature type="transmembrane region" description="Helical" evidence="3">
    <location>
        <begin position="238"/>
        <end position="259"/>
    </location>
</feature>
<gene>
    <name evidence="5" type="ORF">EURHEDRAFT_545266</name>
</gene>
<evidence type="ECO:0000313" key="6">
    <source>
        <dbReference type="Proteomes" id="UP000019804"/>
    </source>
</evidence>
<dbReference type="HOGENOM" id="CLU_001265_1_0_1"/>
<comment type="similarity">
    <text evidence="2">Belongs to the major facilitator superfamily. Monocarboxylate porter (TC 2.A.1.13) family.</text>
</comment>
<proteinExistence type="inferred from homology"/>
<dbReference type="PANTHER" id="PTHR11360">
    <property type="entry name" value="MONOCARBOXYLATE TRANSPORTER"/>
    <property type="match status" value="1"/>
</dbReference>
<dbReference type="InterPro" id="IPR050327">
    <property type="entry name" value="Proton-linked_MCT"/>
</dbReference>
<evidence type="ECO:0000256" key="3">
    <source>
        <dbReference type="SAM" id="Phobius"/>
    </source>
</evidence>
<dbReference type="InterPro" id="IPR020846">
    <property type="entry name" value="MFS_dom"/>
</dbReference>
<dbReference type="EMBL" id="KK088413">
    <property type="protein sequence ID" value="EYE98593.1"/>
    <property type="molecule type" value="Genomic_DNA"/>
</dbReference>
<accession>A0A017SNR0</accession>
<feature type="transmembrane region" description="Helical" evidence="3">
    <location>
        <begin position="345"/>
        <end position="364"/>
    </location>
</feature>
<evidence type="ECO:0000256" key="2">
    <source>
        <dbReference type="ARBA" id="ARBA00006727"/>
    </source>
</evidence>
<evidence type="ECO:0000259" key="4">
    <source>
        <dbReference type="PROSITE" id="PS50850"/>
    </source>
</evidence>
<feature type="transmembrane region" description="Helical" evidence="3">
    <location>
        <begin position="280"/>
        <end position="304"/>
    </location>
</feature>
<feature type="transmembrane region" description="Helical" evidence="3">
    <location>
        <begin position="122"/>
        <end position="142"/>
    </location>
</feature>
<feature type="transmembrane region" description="Helical" evidence="3">
    <location>
        <begin position="370"/>
        <end position="396"/>
    </location>
</feature>
<name>A0A017SNR0_ASPRC</name>
<feature type="transmembrane region" description="Helical" evidence="3">
    <location>
        <begin position="408"/>
        <end position="426"/>
    </location>
</feature>
<dbReference type="InterPro" id="IPR011701">
    <property type="entry name" value="MFS"/>
</dbReference>
<reference evidence="6" key="1">
    <citation type="journal article" date="2014" name="Nat. Commun.">
        <title>Genomic adaptations of the halophilic Dead Sea filamentous fungus Eurotium rubrum.</title>
        <authorList>
            <person name="Kis-Papo T."/>
            <person name="Weig A.R."/>
            <person name="Riley R."/>
            <person name="Persoh D."/>
            <person name="Salamov A."/>
            <person name="Sun H."/>
            <person name="Lipzen A."/>
            <person name="Wasser S.P."/>
            <person name="Rambold G."/>
            <person name="Grigoriev I.V."/>
            <person name="Nevo E."/>
        </authorList>
    </citation>
    <scope>NUCLEOTIDE SEQUENCE [LARGE SCALE GENOMIC DNA]</scope>
    <source>
        <strain evidence="6">CBS 135680</strain>
    </source>
</reference>
<dbReference type="RefSeq" id="XP_040642281.1">
    <property type="nucleotide sequence ID" value="XM_040787443.1"/>
</dbReference>
<dbReference type="Gene3D" id="1.20.1250.20">
    <property type="entry name" value="MFS general substrate transporter like domains"/>
    <property type="match status" value="2"/>
</dbReference>
<dbReference type="AlphaFoldDB" id="A0A017SNR0"/>